<feature type="transmembrane region" description="Helical" evidence="1">
    <location>
        <begin position="15"/>
        <end position="35"/>
    </location>
</feature>
<sequence>MEYAIKSANTSMKTIYAFFAVSISTFLFSQTKLIAFKSHSGHSADFNTAVSEDLFDANASNLGIVPKRYVSDARLDSVIILNDEESVLVTSSARKIVPDGTKRVWEPGREVVRNHALFSKKNIDSVKNVLKKDYYFVNDMDSVVFVEYDQQNKSYKEVKPVKEAKPKKEKSEKIPRGLLLGILMFSGASGFYSWKKNKKKNEK</sequence>
<name>A0A1I5AQU4_CHROL</name>
<dbReference type="AlphaFoldDB" id="A0A1I5AQU4"/>
<accession>A0A1I5AQU4</accession>
<organism evidence="2 3">
    <name type="scientific">Chryseobacterium oleae</name>
    <dbReference type="NCBI Taxonomy" id="491207"/>
    <lineage>
        <taxon>Bacteria</taxon>
        <taxon>Pseudomonadati</taxon>
        <taxon>Bacteroidota</taxon>
        <taxon>Flavobacteriia</taxon>
        <taxon>Flavobacteriales</taxon>
        <taxon>Weeksellaceae</taxon>
        <taxon>Chryseobacterium group</taxon>
        <taxon>Chryseobacterium</taxon>
    </lineage>
</organism>
<reference evidence="3" key="1">
    <citation type="submission" date="2016-10" db="EMBL/GenBank/DDBJ databases">
        <authorList>
            <person name="Varghese N."/>
            <person name="Submissions S."/>
        </authorList>
    </citation>
    <scope>NUCLEOTIDE SEQUENCE [LARGE SCALE GENOMIC DNA]</scope>
    <source>
        <strain evidence="3">DSM 25575</strain>
    </source>
</reference>
<evidence type="ECO:0000313" key="2">
    <source>
        <dbReference type="EMBL" id="SFN64797.1"/>
    </source>
</evidence>
<feature type="transmembrane region" description="Helical" evidence="1">
    <location>
        <begin position="177"/>
        <end position="194"/>
    </location>
</feature>
<keyword evidence="1" id="KW-0812">Transmembrane</keyword>
<keyword evidence="1" id="KW-0472">Membrane</keyword>
<protein>
    <submittedName>
        <fullName evidence="2">Uncharacterized protein</fullName>
    </submittedName>
</protein>
<evidence type="ECO:0000256" key="1">
    <source>
        <dbReference type="SAM" id="Phobius"/>
    </source>
</evidence>
<dbReference type="EMBL" id="FOVD01000006">
    <property type="protein sequence ID" value="SFN64797.1"/>
    <property type="molecule type" value="Genomic_DNA"/>
</dbReference>
<keyword evidence="1" id="KW-1133">Transmembrane helix</keyword>
<gene>
    <name evidence="2" type="ORF">SAMN05421594_3635</name>
</gene>
<evidence type="ECO:0000313" key="3">
    <source>
        <dbReference type="Proteomes" id="UP000198769"/>
    </source>
</evidence>
<keyword evidence="3" id="KW-1185">Reference proteome</keyword>
<dbReference type="Proteomes" id="UP000198769">
    <property type="component" value="Unassembled WGS sequence"/>
</dbReference>
<proteinExistence type="predicted"/>